<dbReference type="SUPFAM" id="SSF110395">
    <property type="entry name" value="CutC-like"/>
    <property type="match status" value="1"/>
</dbReference>
<proteinExistence type="inferred from homology"/>
<evidence type="ECO:0000313" key="4">
    <source>
        <dbReference type="Proteomes" id="UP000318103"/>
    </source>
</evidence>
<dbReference type="PANTHER" id="PTHR12598">
    <property type="entry name" value="COPPER HOMEOSTASIS PROTEIN CUTC"/>
    <property type="match status" value="1"/>
</dbReference>
<dbReference type="Proteomes" id="UP000318103">
    <property type="component" value="Unassembled WGS sequence"/>
</dbReference>
<dbReference type="AlphaFoldDB" id="A0A542U864"/>
<dbReference type="InterPro" id="IPR036822">
    <property type="entry name" value="CutC-like_dom_sf"/>
</dbReference>
<accession>A0A542U864</accession>
<dbReference type="OrthoDB" id="9815677at2"/>
<reference evidence="3 4" key="1">
    <citation type="submission" date="2019-06" db="EMBL/GenBank/DDBJ databases">
        <title>Sequencing the genomes of 1000 actinobacteria strains.</title>
        <authorList>
            <person name="Klenk H.-P."/>
        </authorList>
    </citation>
    <scope>NUCLEOTIDE SEQUENCE [LARGE SCALE GENOMIC DNA]</scope>
    <source>
        <strain evidence="3 4">DSM 41929</strain>
    </source>
</reference>
<dbReference type="RefSeq" id="WP_055703601.1">
    <property type="nucleotide sequence ID" value="NZ_JBPJFI010000001.1"/>
</dbReference>
<dbReference type="Gene3D" id="3.20.20.380">
    <property type="entry name" value="Copper homeostasis (CutC) domain"/>
    <property type="match status" value="1"/>
</dbReference>
<evidence type="ECO:0000313" key="3">
    <source>
        <dbReference type="EMBL" id="TQK95270.1"/>
    </source>
</evidence>
<dbReference type="InterPro" id="IPR005627">
    <property type="entry name" value="CutC-like"/>
</dbReference>
<comment type="caution">
    <text evidence="3">The sequence shown here is derived from an EMBL/GenBank/DDBJ whole genome shotgun (WGS) entry which is preliminary data.</text>
</comment>
<dbReference type="GO" id="GO:0005507">
    <property type="term" value="F:copper ion binding"/>
    <property type="evidence" value="ECO:0007669"/>
    <property type="project" value="TreeGrafter"/>
</dbReference>
<evidence type="ECO:0000256" key="1">
    <source>
        <dbReference type="ARBA" id="ARBA00007768"/>
    </source>
</evidence>
<dbReference type="EMBL" id="VFNX01000001">
    <property type="protein sequence ID" value="TQK95270.1"/>
    <property type="molecule type" value="Genomic_DNA"/>
</dbReference>
<dbReference type="Pfam" id="PF03932">
    <property type="entry name" value="CutC"/>
    <property type="match status" value="1"/>
</dbReference>
<protein>
    <recommendedName>
        <fullName evidence="2">Copper homeostasis protein cutC homolog</fullName>
    </recommendedName>
</protein>
<comment type="similarity">
    <text evidence="1">Belongs to the CutC family.</text>
</comment>
<gene>
    <name evidence="3" type="ORF">FB563_0155</name>
</gene>
<dbReference type="PANTHER" id="PTHR12598:SF0">
    <property type="entry name" value="COPPER HOMEOSTASIS PROTEIN CUTC HOMOLOG"/>
    <property type="match status" value="1"/>
</dbReference>
<name>A0A542U864_9ACTN</name>
<evidence type="ECO:0000256" key="2">
    <source>
        <dbReference type="ARBA" id="ARBA00019014"/>
    </source>
</evidence>
<sequence length="235" mass="24041">MGEGILEVVVTSAEEARAAVAGGAHRLELAADMEADGMTPALAEFVRTRDAVTVPVRVMLRDTGGFQAADLDALRAAAGALGAAGAEEFVLGFLTADGAPDLPAVRALLDAVPGCRWTFHRAVDHAADRTAVRLAIEGLPGLDTLLSAGSAAGVADGLPTLLAEADRQGEPGHTLAVMAGGGLGAEHVPALRARGVDAFHVGTSVRHRGWDSPVDPAAVRRWRELIDAAARKDGG</sequence>
<keyword evidence="4" id="KW-1185">Reference proteome</keyword>
<organism evidence="3 4">
    <name type="scientific">Streptomyces puniciscabiei</name>
    <dbReference type="NCBI Taxonomy" id="164348"/>
    <lineage>
        <taxon>Bacteria</taxon>
        <taxon>Bacillati</taxon>
        <taxon>Actinomycetota</taxon>
        <taxon>Actinomycetes</taxon>
        <taxon>Kitasatosporales</taxon>
        <taxon>Streptomycetaceae</taxon>
        <taxon>Streptomyces</taxon>
    </lineage>
</organism>